<keyword evidence="7" id="KW-1185">Reference proteome</keyword>
<accession>A0A6P5G4V4</accession>
<dbReference type="GO" id="GO:0016831">
    <property type="term" value="F:carboxy-lyase activity"/>
    <property type="evidence" value="ECO:0007669"/>
    <property type="project" value="UniProtKB-KW"/>
</dbReference>
<dbReference type="InterPro" id="IPR000310">
    <property type="entry name" value="Orn/Lys/Arg_deCO2ase_major_dom"/>
</dbReference>
<reference evidence="7" key="1">
    <citation type="journal article" date="2015" name="Nat. Genet.">
        <title>The pineapple genome and the evolution of CAM photosynthesis.</title>
        <authorList>
            <person name="Ming R."/>
            <person name="VanBuren R."/>
            <person name="Wai C.M."/>
            <person name="Tang H."/>
            <person name="Schatz M.C."/>
            <person name="Bowers J.E."/>
            <person name="Lyons E."/>
            <person name="Wang M.L."/>
            <person name="Chen J."/>
            <person name="Biggers E."/>
            <person name="Zhang J."/>
            <person name="Huang L."/>
            <person name="Zhang L."/>
            <person name="Miao W."/>
            <person name="Zhang J."/>
            <person name="Ye Z."/>
            <person name="Miao C."/>
            <person name="Lin Z."/>
            <person name="Wang H."/>
            <person name="Zhou H."/>
            <person name="Yim W.C."/>
            <person name="Priest H.D."/>
            <person name="Zheng C."/>
            <person name="Woodhouse M."/>
            <person name="Edger P.P."/>
            <person name="Guyot R."/>
            <person name="Guo H.B."/>
            <person name="Guo H."/>
            <person name="Zheng G."/>
            <person name="Singh R."/>
            <person name="Sharma A."/>
            <person name="Min X."/>
            <person name="Zheng Y."/>
            <person name="Lee H."/>
            <person name="Gurtowski J."/>
            <person name="Sedlazeck F.J."/>
            <person name="Harkess A."/>
            <person name="McKain M.R."/>
            <person name="Liao Z."/>
            <person name="Fang J."/>
            <person name="Liu J."/>
            <person name="Zhang X."/>
            <person name="Zhang Q."/>
            <person name="Hu W."/>
            <person name="Qin Y."/>
            <person name="Wang K."/>
            <person name="Chen L.Y."/>
            <person name="Shirley N."/>
            <person name="Lin Y.R."/>
            <person name="Liu L.Y."/>
            <person name="Hernandez A.G."/>
            <person name="Wright C.L."/>
            <person name="Bulone V."/>
            <person name="Tuskan G.A."/>
            <person name="Heath K."/>
            <person name="Zee F."/>
            <person name="Moore P.H."/>
            <person name="Sunkar R."/>
            <person name="Leebens-Mack J.H."/>
            <person name="Mockler T."/>
            <person name="Bennetzen J.L."/>
            <person name="Freeling M."/>
            <person name="Sankoff D."/>
            <person name="Paterson A.H."/>
            <person name="Zhu X."/>
            <person name="Yang X."/>
            <person name="Smith J.A."/>
            <person name="Cushman J.C."/>
            <person name="Paull R.E."/>
            <person name="Yu Q."/>
        </authorList>
    </citation>
    <scope>NUCLEOTIDE SEQUENCE [LARGE SCALE GENOMIC DNA]</scope>
    <source>
        <strain evidence="7">cv. F153</strain>
    </source>
</reference>
<evidence type="ECO:0000256" key="4">
    <source>
        <dbReference type="ARBA" id="ARBA00022898"/>
    </source>
</evidence>
<dbReference type="Pfam" id="PF03711">
    <property type="entry name" value="OKR_DC_1_C"/>
    <property type="match status" value="1"/>
</dbReference>
<dbReference type="AlphaFoldDB" id="A0A6P5G4V4"/>
<keyword evidence="4" id="KW-0663">Pyridoxal phosphate</keyword>
<dbReference type="RefSeq" id="XP_020100788.1">
    <property type="nucleotide sequence ID" value="XM_020245199.1"/>
</dbReference>
<dbReference type="Pfam" id="PF01276">
    <property type="entry name" value="OKR_DC_1"/>
    <property type="match status" value="1"/>
</dbReference>
<dbReference type="Gene3D" id="3.40.640.10">
    <property type="entry name" value="Type I PLP-dependent aspartate aminotransferase-like (Major domain)"/>
    <property type="match status" value="1"/>
</dbReference>
<reference evidence="8" key="2">
    <citation type="submission" date="2025-08" db="UniProtKB">
        <authorList>
            <consortium name="RefSeq"/>
        </authorList>
    </citation>
    <scope>IDENTIFICATION</scope>
    <source>
        <tissue evidence="8">Leaf</tissue>
    </source>
</reference>
<dbReference type="InterPro" id="IPR036633">
    <property type="entry name" value="Prn/Lys/Arg_de-COase_C_sf"/>
</dbReference>
<dbReference type="Gene3D" id="3.90.100.10">
    <property type="entry name" value="Orn/Lys/Arg decarboxylase, C-terminal domain"/>
    <property type="match status" value="1"/>
</dbReference>
<sequence length="621" mass="66493">MHSPAFALPNFSSKMASSSSSSTSRWNPVIKPQPSDFLCRRLNCFLAILSVPESQKTGSEKVAAEPLLWWLLERKSVGATQKETRRFRSCCSYLPQEAPIVSATRVQCATSSSSMPTISNAEMPLADSLTAVKGSSAPLVQALKSAAQQAVSCFHFPGHNRGKAAPSSMSSLTGLGTFVHDLPELPELDDLFSPSGAILDAQRKASELFGSSRTWFLVNGTTCGIQASIMASCSPGKTLILPRNSHISAISGLVLSGAVPKYVMPEYNPEWDIPGAVTPLQVERAMKELERDGKTAAAVLLISPTYHGICSNVEEISKLCHSRGIPLIVDEAHGAHFGFHLGFPRTALEQGADLAVQSTHKVLSSLTQSSMLHSKGELVDADRVSRCLQMLQSSSPSYLLLASLDAARAQLSDNPEIFGRALDMSAEAKKHLSLIPGISVLGLSSFDSAFPAIDPLRITVGFSRLNISGYVADEIVSSEHHIVCELVGTRSQTFAVNLGTRKEDIQRLVLSMKHLSSDFYQANEGKTSLKSGVCAPLGTSSMQLTPRDAFFAKKRKVLIGESLGKICGELICPYPPGIPVLVPGEVITEDALSYLLDVRNMGAGISGAADDKLSSMLVCDF</sequence>
<dbReference type="GeneID" id="109718796"/>
<evidence type="ECO:0000256" key="1">
    <source>
        <dbReference type="ARBA" id="ARBA00001933"/>
    </source>
</evidence>
<dbReference type="InterPro" id="IPR008286">
    <property type="entry name" value="Prn/Lys/Arg_de-COase_C"/>
</dbReference>
<dbReference type="OrthoDB" id="5978656at2759"/>
<dbReference type="PANTHER" id="PTHR43277">
    <property type="entry name" value="ARGININE DECARBOXYLASE"/>
    <property type="match status" value="1"/>
</dbReference>
<dbReference type="Proteomes" id="UP000515123">
    <property type="component" value="Linkage group 1"/>
</dbReference>
<dbReference type="PROSITE" id="PS00703">
    <property type="entry name" value="OKR_DC_1"/>
    <property type="match status" value="1"/>
</dbReference>
<dbReference type="InterPro" id="IPR015421">
    <property type="entry name" value="PyrdxlP-dep_Trfase_major"/>
</dbReference>
<evidence type="ECO:0000313" key="8">
    <source>
        <dbReference type="RefSeq" id="XP_020100788.1"/>
    </source>
</evidence>
<feature type="domain" description="Orn/Lys/Arg decarboxylases family 1 pyridoxal-P attachment site" evidence="6">
    <location>
        <begin position="356"/>
        <end position="370"/>
    </location>
</feature>
<gene>
    <name evidence="8" type="primary">LOC109718796</name>
</gene>
<dbReference type="PANTHER" id="PTHR43277:SF4">
    <property type="entry name" value="ARGININE DECARBOXYLASE"/>
    <property type="match status" value="1"/>
</dbReference>
<dbReference type="InterPro" id="IPR015424">
    <property type="entry name" value="PyrdxlP-dep_Trfase"/>
</dbReference>
<dbReference type="InterPro" id="IPR052357">
    <property type="entry name" value="Orn_Lys_Arg_decarboxylase-I"/>
</dbReference>
<keyword evidence="5" id="KW-0456">Lyase</keyword>
<evidence type="ECO:0000256" key="2">
    <source>
        <dbReference type="ARBA" id="ARBA00010671"/>
    </source>
</evidence>
<proteinExistence type="inferred from homology"/>
<dbReference type="SUPFAM" id="SSF53383">
    <property type="entry name" value="PLP-dependent transferases"/>
    <property type="match status" value="1"/>
</dbReference>
<evidence type="ECO:0000259" key="6">
    <source>
        <dbReference type="PROSITE" id="PS00703"/>
    </source>
</evidence>
<organism evidence="7 8">
    <name type="scientific">Ananas comosus</name>
    <name type="common">Pineapple</name>
    <name type="synonym">Ananas ananas</name>
    <dbReference type="NCBI Taxonomy" id="4615"/>
    <lineage>
        <taxon>Eukaryota</taxon>
        <taxon>Viridiplantae</taxon>
        <taxon>Streptophyta</taxon>
        <taxon>Embryophyta</taxon>
        <taxon>Tracheophyta</taxon>
        <taxon>Spermatophyta</taxon>
        <taxon>Magnoliopsida</taxon>
        <taxon>Liliopsida</taxon>
        <taxon>Poales</taxon>
        <taxon>Bromeliaceae</taxon>
        <taxon>Bromelioideae</taxon>
        <taxon>Ananas</taxon>
    </lineage>
</organism>
<comment type="cofactor">
    <cofactor evidence="1">
        <name>pyridoxal 5'-phosphate</name>
        <dbReference type="ChEBI" id="CHEBI:597326"/>
    </cofactor>
</comment>
<evidence type="ECO:0000256" key="3">
    <source>
        <dbReference type="ARBA" id="ARBA00022793"/>
    </source>
</evidence>
<evidence type="ECO:0000256" key="5">
    <source>
        <dbReference type="ARBA" id="ARBA00023239"/>
    </source>
</evidence>
<dbReference type="CDD" id="cd00615">
    <property type="entry name" value="Orn_deC_like"/>
    <property type="match status" value="1"/>
</dbReference>
<name>A0A6P5G4V4_ANACO</name>
<dbReference type="SUPFAM" id="SSF55904">
    <property type="entry name" value="Ornithine decarboxylase C-terminal domain"/>
    <property type="match status" value="1"/>
</dbReference>
<comment type="similarity">
    <text evidence="2">Belongs to the Orn/Lys/Arg decarboxylase class-I family.</text>
</comment>
<evidence type="ECO:0000313" key="7">
    <source>
        <dbReference type="Proteomes" id="UP000515123"/>
    </source>
</evidence>
<protein>
    <submittedName>
        <fullName evidence="8">Uncharacterized protein LOC109718796 isoform X1</fullName>
    </submittedName>
</protein>
<keyword evidence="3" id="KW-0210">Decarboxylase</keyword>